<evidence type="ECO:0008006" key="4">
    <source>
        <dbReference type="Google" id="ProtNLM"/>
    </source>
</evidence>
<accession>A0A7C8ISE4</accession>
<dbReference type="AlphaFoldDB" id="A0A7C8ISE4"/>
<feature type="signal peptide" evidence="1">
    <location>
        <begin position="1"/>
        <end position="26"/>
    </location>
</feature>
<dbReference type="EMBL" id="WUBL01000016">
    <property type="protein sequence ID" value="KAF2971109.1"/>
    <property type="molecule type" value="Genomic_DNA"/>
</dbReference>
<sequence>MARINPITSLVVFLSLSLFHISFASAAAIQFRTALAPRQSPAATPATPVALPVSCADYSRIANLSTIALNSTLRAAFLRSSPLGTFPAVAILDADVPKLMDLMFDVTLNQQCGNSSAIAIVEADRNLTAGTVAGMKIRDAPGVAPDDLSLPILTVFLMIITVVPSVML</sequence>
<evidence type="ECO:0000313" key="3">
    <source>
        <dbReference type="Proteomes" id="UP000481858"/>
    </source>
</evidence>
<dbReference type="Proteomes" id="UP000481858">
    <property type="component" value="Unassembled WGS sequence"/>
</dbReference>
<dbReference type="InParanoid" id="A0A7C8ISE4"/>
<protein>
    <recommendedName>
        <fullName evidence="4">ML-like domain-containing protein</fullName>
    </recommendedName>
</protein>
<reference evidence="2 3" key="1">
    <citation type="submission" date="2019-12" db="EMBL/GenBank/DDBJ databases">
        <title>Draft genome sequence of the ascomycete Xylaria multiplex DSM 110363.</title>
        <authorList>
            <person name="Buettner E."/>
            <person name="Kellner H."/>
        </authorList>
    </citation>
    <scope>NUCLEOTIDE SEQUENCE [LARGE SCALE GENOMIC DNA]</scope>
    <source>
        <strain evidence="2 3">DSM 110363</strain>
    </source>
</reference>
<gene>
    <name evidence="2" type="ORF">GQX73_g2485</name>
</gene>
<feature type="chain" id="PRO_5028972059" description="ML-like domain-containing protein" evidence="1">
    <location>
        <begin position="27"/>
        <end position="168"/>
    </location>
</feature>
<keyword evidence="3" id="KW-1185">Reference proteome</keyword>
<organism evidence="2 3">
    <name type="scientific">Xylaria multiplex</name>
    <dbReference type="NCBI Taxonomy" id="323545"/>
    <lineage>
        <taxon>Eukaryota</taxon>
        <taxon>Fungi</taxon>
        <taxon>Dikarya</taxon>
        <taxon>Ascomycota</taxon>
        <taxon>Pezizomycotina</taxon>
        <taxon>Sordariomycetes</taxon>
        <taxon>Xylariomycetidae</taxon>
        <taxon>Xylariales</taxon>
        <taxon>Xylariaceae</taxon>
        <taxon>Xylaria</taxon>
    </lineage>
</organism>
<dbReference type="OrthoDB" id="3438213at2759"/>
<comment type="caution">
    <text evidence="2">The sequence shown here is derived from an EMBL/GenBank/DDBJ whole genome shotgun (WGS) entry which is preliminary data.</text>
</comment>
<evidence type="ECO:0000256" key="1">
    <source>
        <dbReference type="SAM" id="SignalP"/>
    </source>
</evidence>
<evidence type="ECO:0000313" key="2">
    <source>
        <dbReference type="EMBL" id="KAF2971109.1"/>
    </source>
</evidence>
<proteinExistence type="predicted"/>
<name>A0A7C8ISE4_9PEZI</name>
<keyword evidence="1" id="KW-0732">Signal</keyword>